<feature type="domain" description="Response regulatory" evidence="3">
    <location>
        <begin position="5"/>
        <end position="119"/>
    </location>
</feature>
<dbReference type="Gene3D" id="3.40.50.2300">
    <property type="match status" value="1"/>
</dbReference>
<dbReference type="SMART" id="SM00448">
    <property type="entry name" value="REC"/>
    <property type="match status" value="1"/>
</dbReference>
<keyword evidence="5" id="KW-1185">Reference proteome</keyword>
<organism evidence="4 5">
    <name type="scientific">Bradyrhizobium ivorense</name>
    <dbReference type="NCBI Taxonomy" id="2511166"/>
    <lineage>
        <taxon>Bacteria</taxon>
        <taxon>Pseudomonadati</taxon>
        <taxon>Pseudomonadota</taxon>
        <taxon>Alphaproteobacteria</taxon>
        <taxon>Hyphomicrobiales</taxon>
        <taxon>Nitrobacteraceae</taxon>
        <taxon>Bradyrhizobium</taxon>
    </lineage>
</organism>
<dbReference type="PROSITE" id="PS50110">
    <property type="entry name" value="RESPONSE_REGULATORY"/>
    <property type="match status" value="1"/>
</dbReference>
<accession>A0A508TBG1</accession>
<dbReference type="GO" id="GO:0000160">
    <property type="term" value="P:phosphorelay signal transduction system"/>
    <property type="evidence" value="ECO:0007669"/>
    <property type="project" value="InterPro"/>
</dbReference>
<proteinExistence type="predicted"/>
<reference evidence="4" key="1">
    <citation type="submission" date="2019-02" db="EMBL/GenBank/DDBJ databases">
        <authorList>
            <person name="Pothier F.J."/>
        </authorList>
    </citation>
    <scope>NUCLEOTIDE SEQUENCE</scope>
    <source>
        <strain evidence="4">CI-1B</strain>
    </source>
</reference>
<comment type="caution">
    <text evidence="4">The sequence shown here is derived from an EMBL/GenBank/DDBJ whole genome shotgun (WGS) entry which is preliminary data.</text>
</comment>
<keyword evidence="1 2" id="KW-0597">Phosphoprotein</keyword>
<dbReference type="AlphaFoldDB" id="A0A508TBG1"/>
<evidence type="ECO:0000313" key="4">
    <source>
        <dbReference type="EMBL" id="VIO72805.1"/>
    </source>
</evidence>
<evidence type="ECO:0000256" key="1">
    <source>
        <dbReference type="ARBA" id="ARBA00022553"/>
    </source>
</evidence>
<dbReference type="InterPro" id="IPR001789">
    <property type="entry name" value="Sig_transdc_resp-reg_receiver"/>
</dbReference>
<dbReference type="RefSeq" id="WP_139479828.1">
    <property type="nucleotide sequence ID" value="NZ_CAADFB020000003.1"/>
</dbReference>
<dbReference type="Proteomes" id="UP000328092">
    <property type="component" value="Unassembled WGS sequence"/>
</dbReference>
<sequence length="121" mass="13187">MTIPFVAVVDDDEPLCSSLVDLMRSVGYRAEAFTSAETLLTSAGRFTLDCIIADVHMPGMGGLDLIRELQQQGIATPVILITALPDKYLDDEAVSRGALCLLRKPFETSSLLDCIERSLVR</sequence>
<dbReference type="Pfam" id="PF00072">
    <property type="entry name" value="Response_reg"/>
    <property type="match status" value="1"/>
</dbReference>
<evidence type="ECO:0000313" key="5">
    <source>
        <dbReference type="Proteomes" id="UP000328092"/>
    </source>
</evidence>
<evidence type="ECO:0000256" key="2">
    <source>
        <dbReference type="PROSITE-ProRule" id="PRU00169"/>
    </source>
</evidence>
<protein>
    <submittedName>
        <fullName evidence="4">Response regulator protein TmoT</fullName>
    </submittedName>
</protein>
<dbReference type="OrthoDB" id="9782655at2"/>
<dbReference type="InterPro" id="IPR011006">
    <property type="entry name" value="CheY-like_superfamily"/>
</dbReference>
<dbReference type="SUPFAM" id="SSF52172">
    <property type="entry name" value="CheY-like"/>
    <property type="match status" value="1"/>
</dbReference>
<evidence type="ECO:0000259" key="3">
    <source>
        <dbReference type="PROSITE" id="PS50110"/>
    </source>
</evidence>
<dbReference type="InterPro" id="IPR050595">
    <property type="entry name" value="Bact_response_regulator"/>
</dbReference>
<dbReference type="PANTHER" id="PTHR44591:SF25">
    <property type="entry name" value="CHEMOTAXIS TWO-COMPONENT RESPONSE REGULATOR"/>
    <property type="match status" value="1"/>
</dbReference>
<name>A0A508TBG1_9BRAD</name>
<gene>
    <name evidence="4" type="primary">tmoT_3</name>
    <name evidence="4" type="ORF">CI1B_44530</name>
</gene>
<dbReference type="PANTHER" id="PTHR44591">
    <property type="entry name" value="STRESS RESPONSE REGULATOR PROTEIN 1"/>
    <property type="match status" value="1"/>
</dbReference>
<dbReference type="EMBL" id="CAADFC020000016">
    <property type="protein sequence ID" value="VIO72805.1"/>
    <property type="molecule type" value="Genomic_DNA"/>
</dbReference>
<feature type="modified residue" description="4-aspartylphosphate" evidence="2">
    <location>
        <position position="54"/>
    </location>
</feature>